<dbReference type="PANTHER" id="PTHR33698:SF5">
    <property type="entry name" value="NTF2-LIKE DOMAIN-CONTAINING PROTEIN-RELATED"/>
    <property type="match status" value="1"/>
</dbReference>
<feature type="domain" description="SnoaL-like" evidence="1">
    <location>
        <begin position="97"/>
        <end position="197"/>
    </location>
</feature>
<dbReference type="InterPro" id="IPR037401">
    <property type="entry name" value="SnoaL-like"/>
</dbReference>
<dbReference type="InterPro" id="IPR032710">
    <property type="entry name" value="NTF2-like_dom_sf"/>
</dbReference>
<dbReference type="SUPFAM" id="SSF54427">
    <property type="entry name" value="NTF2-like"/>
    <property type="match status" value="1"/>
</dbReference>
<accession>A0A6A4Q5J9</accession>
<dbReference type="Proteomes" id="UP000447434">
    <property type="component" value="Chromosome 8"/>
</dbReference>
<comment type="caution">
    <text evidence="2">The sequence shown here is derived from an EMBL/GenBank/DDBJ whole genome shotgun (WGS) entry which is preliminary data.</text>
</comment>
<name>A0A6A4Q5J9_LUPAL</name>
<gene>
    <name evidence="2" type="ORF">Lalb_Chr08g0240711</name>
</gene>
<dbReference type="EMBL" id="WOCE01000008">
    <property type="protein sequence ID" value="KAE9608913.1"/>
    <property type="molecule type" value="Genomic_DNA"/>
</dbReference>
<proteinExistence type="predicted"/>
<dbReference type="AlphaFoldDB" id="A0A6A4Q5J9"/>
<keyword evidence="3" id="KW-1185">Reference proteome</keyword>
<dbReference type="OrthoDB" id="1886670at2759"/>
<evidence type="ECO:0000313" key="3">
    <source>
        <dbReference type="Proteomes" id="UP000447434"/>
    </source>
</evidence>
<evidence type="ECO:0000313" key="2">
    <source>
        <dbReference type="EMBL" id="KAE9608913.1"/>
    </source>
</evidence>
<dbReference type="Pfam" id="PF12680">
    <property type="entry name" value="SnoaL_2"/>
    <property type="match status" value="1"/>
</dbReference>
<evidence type="ECO:0000259" key="1">
    <source>
        <dbReference type="Pfam" id="PF12680"/>
    </source>
</evidence>
<dbReference type="PANTHER" id="PTHR33698">
    <property type="entry name" value="NUCLEAR TRANSPORT FACTOR 2 (NTF2)-LIKE PROTEIN"/>
    <property type="match status" value="1"/>
</dbReference>
<reference evidence="3" key="1">
    <citation type="journal article" date="2020" name="Nat. Commun.">
        <title>Genome sequence of the cluster root forming white lupin.</title>
        <authorList>
            <person name="Hufnagel B."/>
            <person name="Marques A."/>
            <person name="Soriano A."/>
            <person name="Marques L."/>
            <person name="Divol F."/>
            <person name="Doumas P."/>
            <person name="Sallet E."/>
            <person name="Mancinotti D."/>
            <person name="Carrere S."/>
            <person name="Marande W."/>
            <person name="Arribat S."/>
            <person name="Keller J."/>
            <person name="Huneau C."/>
            <person name="Blein T."/>
            <person name="Aime D."/>
            <person name="Laguerre M."/>
            <person name="Taylor J."/>
            <person name="Schubert V."/>
            <person name="Nelson M."/>
            <person name="Geu-Flores F."/>
            <person name="Crespi M."/>
            <person name="Gallardo-Guerrero K."/>
            <person name="Delaux P.-M."/>
            <person name="Salse J."/>
            <person name="Berges H."/>
            <person name="Guyot R."/>
            <person name="Gouzy J."/>
            <person name="Peret B."/>
        </authorList>
    </citation>
    <scope>NUCLEOTIDE SEQUENCE [LARGE SCALE GENOMIC DNA]</scope>
    <source>
        <strain evidence="3">cv. Amiga</strain>
    </source>
</reference>
<protein>
    <submittedName>
        <fullName evidence="2">Putative NTF2-like domain-containing protein</fullName>
    </submittedName>
</protein>
<organism evidence="2 3">
    <name type="scientific">Lupinus albus</name>
    <name type="common">White lupine</name>
    <name type="synonym">Lupinus termis</name>
    <dbReference type="NCBI Taxonomy" id="3870"/>
    <lineage>
        <taxon>Eukaryota</taxon>
        <taxon>Viridiplantae</taxon>
        <taxon>Streptophyta</taxon>
        <taxon>Embryophyta</taxon>
        <taxon>Tracheophyta</taxon>
        <taxon>Spermatophyta</taxon>
        <taxon>Magnoliopsida</taxon>
        <taxon>eudicotyledons</taxon>
        <taxon>Gunneridae</taxon>
        <taxon>Pentapetalae</taxon>
        <taxon>rosids</taxon>
        <taxon>fabids</taxon>
        <taxon>Fabales</taxon>
        <taxon>Fabaceae</taxon>
        <taxon>Papilionoideae</taxon>
        <taxon>50 kb inversion clade</taxon>
        <taxon>genistoids sensu lato</taxon>
        <taxon>core genistoids</taxon>
        <taxon>Genisteae</taxon>
        <taxon>Lupinus</taxon>
    </lineage>
</organism>
<sequence length="255" mass="29384">MASMPQTSTTLGSCMRTKKNINTPCIAQLHNKMHINNLVSKPTFSPLTLVGHEKKSIRDLRKQCKEEKWKAWCSDDGSCGVVPEFLPPPSYKEIILDFYKAFNTKDIQTLEQLLSPNECLYEDYVLYGRIEGKEGIMNFFQNAMDAMGSNIHIVVDEIKENNHHTATVFWHLEWEETKIPFTNGCRFFMFEEVEGRICISKITGMEELPVKPGELMLKLLKAIRMLFDKYPLPTKAILESHASDGMHFDLFGRKR</sequence>
<dbReference type="Gene3D" id="3.10.450.50">
    <property type="match status" value="1"/>
</dbReference>